<dbReference type="Proteomes" id="UP001153636">
    <property type="component" value="Chromosome 1"/>
</dbReference>
<dbReference type="Pfam" id="PF00808">
    <property type="entry name" value="CBFD_NFYB_HMF"/>
    <property type="match status" value="1"/>
</dbReference>
<feature type="compositionally biased region" description="Basic and acidic residues" evidence="3">
    <location>
        <begin position="108"/>
        <end position="119"/>
    </location>
</feature>
<feature type="compositionally biased region" description="Basic and acidic residues" evidence="3">
    <location>
        <begin position="144"/>
        <end position="154"/>
    </location>
</feature>
<keyword evidence="6" id="KW-1185">Reference proteome</keyword>
<dbReference type="GO" id="GO:0001046">
    <property type="term" value="F:core promoter sequence-specific DNA binding"/>
    <property type="evidence" value="ECO:0007669"/>
    <property type="project" value="TreeGrafter"/>
</dbReference>
<evidence type="ECO:0000256" key="3">
    <source>
        <dbReference type="SAM" id="MobiDB-lite"/>
    </source>
</evidence>
<protein>
    <recommendedName>
        <fullName evidence="4">Transcription factor CBF/NF-Y/archaeal histone domain-containing protein</fullName>
    </recommendedName>
</protein>
<dbReference type="GO" id="GO:0017054">
    <property type="term" value="C:negative cofactor 2 complex"/>
    <property type="evidence" value="ECO:0007669"/>
    <property type="project" value="TreeGrafter"/>
</dbReference>
<evidence type="ECO:0000256" key="1">
    <source>
        <dbReference type="ARBA" id="ARBA00004123"/>
    </source>
</evidence>
<evidence type="ECO:0000256" key="2">
    <source>
        <dbReference type="ARBA" id="ARBA00023242"/>
    </source>
</evidence>
<evidence type="ECO:0000313" key="5">
    <source>
        <dbReference type="EMBL" id="CAH1098471.1"/>
    </source>
</evidence>
<feature type="region of interest" description="Disordered" evidence="3">
    <location>
        <begin position="231"/>
        <end position="277"/>
    </location>
</feature>
<dbReference type="EMBL" id="OV651813">
    <property type="protein sequence ID" value="CAH1098471.1"/>
    <property type="molecule type" value="Genomic_DNA"/>
</dbReference>
<gene>
    <name evidence="5" type="ORF">PSYICH_LOCUS318</name>
</gene>
<dbReference type="InterPro" id="IPR050568">
    <property type="entry name" value="Transcr_DNA_Rep_Reg"/>
</dbReference>
<dbReference type="GO" id="GO:0046982">
    <property type="term" value="F:protein heterodimerization activity"/>
    <property type="evidence" value="ECO:0007669"/>
    <property type="project" value="InterPro"/>
</dbReference>
<name>A0A9P0CI12_9CUCU</name>
<dbReference type="Gene3D" id="1.10.20.10">
    <property type="entry name" value="Histone, subunit A"/>
    <property type="match status" value="1"/>
</dbReference>
<dbReference type="GO" id="GO:0016251">
    <property type="term" value="F:RNA polymerase II general transcription initiation factor activity"/>
    <property type="evidence" value="ECO:0007669"/>
    <property type="project" value="TreeGrafter"/>
</dbReference>
<organism evidence="5 6">
    <name type="scientific">Psylliodes chrysocephalus</name>
    <dbReference type="NCBI Taxonomy" id="3402493"/>
    <lineage>
        <taxon>Eukaryota</taxon>
        <taxon>Metazoa</taxon>
        <taxon>Ecdysozoa</taxon>
        <taxon>Arthropoda</taxon>
        <taxon>Hexapoda</taxon>
        <taxon>Insecta</taxon>
        <taxon>Pterygota</taxon>
        <taxon>Neoptera</taxon>
        <taxon>Endopterygota</taxon>
        <taxon>Coleoptera</taxon>
        <taxon>Polyphaga</taxon>
        <taxon>Cucujiformia</taxon>
        <taxon>Chrysomeloidea</taxon>
        <taxon>Chrysomelidae</taxon>
        <taxon>Galerucinae</taxon>
        <taxon>Alticini</taxon>
        <taxon>Psylliodes</taxon>
    </lineage>
</organism>
<dbReference type="PANTHER" id="PTHR10252">
    <property type="entry name" value="HISTONE-LIKE TRANSCRIPTION FACTOR CCAAT-RELATED"/>
    <property type="match status" value="1"/>
</dbReference>
<dbReference type="InterPro" id="IPR003958">
    <property type="entry name" value="CBFA_NFYB_domain"/>
</dbReference>
<dbReference type="CDD" id="cd22906">
    <property type="entry name" value="HFD_DRAP1"/>
    <property type="match status" value="1"/>
</dbReference>
<proteinExistence type="predicted"/>
<accession>A0A9P0CI12</accession>
<dbReference type="SUPFAM" id="SSF47113">
    <property type="entry name" value="Histone-fold"/>
    <property type="match status" value="1"/>
</dbReference>
<keyword evidence="2" id="KW-0539">Nucleus</keyword>
<dbReference type="OrthoDB" id="653904at2759"/>
<reference evidence="5" key="1">
    <citation type="submission" date="2022-01" db="EMBL/GenBank/DDBJ databases">
        <authorList>
            <person name="King R."/>
        </authorList>
    </citation>
    <scope>NUCLEOTIDE SEQUENCE</scope>
</reference>
<dbReference type="PANTHER" id="PTHR10252:SF5">
    <property type="entry name" value="DR1-ASSOCIATED COREPRESSOR"/>
    <property type="match status" value="1"/>
</dbReference>
<evidence type="ECO:0000313" key="6">
    <source>
        <dbReference type="Proteomes" id="UP001153636"/>
    </source>
</evidence>
<dbReference type="AlphaFoldDB" id="A0A9P0CI12"/>
<comment type="subcellular location">
    <subcellularLocation>
        <location evidence="1">Nucleus</location>
    </subcellularLocation>
</comment>
<dbReference type="FunFam" id="1.10.20.10:FF:000074">
    <property type="entry name" value="dr1-associated corepressor"/>
    <property type="match status" value="1"/>
</dbReference>
<sequence>MPSKKKKYNARFPAGRIKKIMQTDEEVGKVAQAVPVIISRTLELFVESLLTKSMQITQARNAKTLTPSHMKQCILSESRFDFLKDLVKNIPDASVQEDNENNALFEEVSTKTEEDTGKMEEDEEEEAPVKQPAPRSKSKSSRRSVHEKEKHPPHTDVYPSPPPPNVAFSEQCPLPSSSSSTSRTPVIQYVPKVSAENKMSFSVNNLLKPDEPKLHITIASEELLPPIPQLIPTGRSSSGLPSRGHPSDNVPPPLIPIARFNQNSTENNLYIDEDYDN</sequence>
<dbReference type="InterPro" id="IPR009072">
    <property type="entry name" value="Histone-fold"/>
</dbReference>
<feature type="region of interest" description="Disordered" evidence="3">
    <location>
        <begin position="94"/>
        <end position="184"/>
    </location>
</feature>
<feature type="domain" description="Transcription factor CBF/NF-Y/archaeal histone" evidence="4">
    <location>
        <begin position="10"/>
        <end position="74"/>
    </location>
</feature>
<evidence type="ECO:0000259" key="4">
    <source>
        <dbReference type="Pfam" id="PF00808"/>
    </source>
</evidence>